<proteinExistence type="predicted"/>
<sequence>MFWNMINSIRLLLITTIRTEKRKKEKFNINIDDDRNKFQAFVHTHNSTGLVSNEIVKFKIYN</sequence>
<reference evidence="1 2" key="1">
    <citation type="journal article" date="2018" name="J. Allergy Clin. Immunol.">
        <title>High-quality assembly of Dermatophagoides pteronyssinus genome and transcriptome reveals a wide range of novel allergens.</title>
        <authorList>
            <person name="Liu X.Y."/>
            <person name="Yang K.Y."/>
            <person name="Wang M.Q."/>
            <person name="Kwok J.S."/>
            <person name="Zeng X."/>
            <person name="Yang Z."/>
            <person name="Xiao X.J."/>
            <person name="Lau C.P."/>
            <person name="Li Y."/>
            <person name="Huang Z.M."/>
            <person name="Ba J.G."/>
            <person name="Yim A.K."/>
            <person name="Ouyang C.Y."/>
            <person name="Ngai S.M."/>
            <person name="Chan T.F."/>
            <person name="Leung E.L."/>
            <person name="Liu L."/>
            <person name="Liu Z.G."/>
            <person name="Tsui S.K."/>
        </authorList>
    </citation>
    <scope>NUCLEOTIDE SEQUENCE [LARGE SCALE GENOMIC DNA]</scope>
    <source>
        <strain evidence="1">Derp</strain>
    </source>
</reference>
<name>A0ABQ8JU43_DERPT</name>
<accession>A0ABQ8JU43</accession>
<evidence type="ECO:0000313" key="1">
    <source>
        <dbReference type="EMBL" id="KAH9426144.1"/>
    </source>
</evidence>
<dbReference type="Proteomes" id="UP000887458">
    <property type="component" value="Unassembled WGS sequence"/>
</dbReference>
<evidence type="ECO:0000313" key="2">
    <source>
        <dbReference type="Proteomes" id="UP000887458"/>
    </source>
</evidence>
<organism evidence="1 2">
    <name type="scientific">Dermatophagoides pteronyssinus</name>
    <name type="common">European house dust mite</name>
    <dbReference type="NCBI Taxonomy" id="6956"/>
    <lineage>
        <taxon>Eukaryota</taxon>
        <taxon>Metazoa</taxon>
        <taxon>Ecdysozoa</taxon>
        <taxon>Arthropoda</taxon>
        <taxon>Chelicerata</taxon>
        <taxon>Arachnida</taxon>
        <taxon>Acari</taxon>
        <taxon>Acariformes</taxon>
        <taxon>Sarcoptiformes</taxon>
        <taxon>Astigmata</taxon>
        <taxon>Psoroptidia</taxon>
        <taxon>Analgoidea</taxon>
        <taxon>Pyroglyphidae</taxon>
        <taxon>Dermatophagoidinae</taxon>
        <taxon>Dermatophagoides</taxon>
    </lineage>
</organism>
<protein>
    <submittedName>
        <fullName evidence="1">Uncharacterized protein</fullName>
    </submittedName>
</protein>
<reference evidence="1 2" key="2">
    <citation type="journal article" date="2022" name="Mol. Biol. Evol.">
        <title>Comparative Genomics Reveals Insights into the Divergent Evolution of Astigmatic Mites and Household Pest Adaptations.</title>
        <authorList>
            <person name="Xiong Q."/>
            <person name="Wan A.T."/>
            <person name="Liu X."/>
            <person name="Fung C.S."/>
            <person name="Xiao X."/>
            <person name="Malainual N."/>
            <person name="Hou J."/>
            <person name="Wang L."/>
            <person name="Wang M."/>
            <person name="Yang K.Y."/>
            <person name="Cui Y."/>
            <person name="Leung E.L."/>
            <person name="Nong W."/>
            <person name="Shin S.K."/>
            <person name="Au S.W."/>
            <person name="Jeong K.Y."/>
            <person name="Chew F.T."/>
            <person name="Hui J.H."/>
            <person name="Leung T.F."/>
            <person name="Tungtrongchitr A."/>
            <person name="Zhong N."/>
            <person name="Liu Z."/>
            <person name="Tsui S.K."/>
        </authorList>
    </citation>
    <scope>NUCLEOTIDE SEQUENCE [LARGE SCALE GENOMIC DNA]</scope>
    <source>
        <strain evidence="1">Derp</strain>
    </source>
</reference>
<keyword evidence="2" id="KW-1185">Reference proteome</keyword>
<comment type="caution">
    <text evidence="1">The sequence shown here is derived from an EMBL/GenBank/DDBJ whole genome shotgun (WGS) entry which is preliminary data.</text>
</comment>
<dbReference type="EMBL" id="NJHN03000012">
    <property type="protein sequence ID" value="KAH9426144.1"/>
    <property type="molecule type" value="Genomic_DNA"/>
</dbReference>
<gene>
    <name evidence="1" type="ORF">DERP_007084</name>
</gene>